<accession>E8M424</accession>
<proteinExistence type="predicted"/>
<reference evidence="1 2" key="1">
    <citation type="journal article" date="2012" name="Int. J. Syst. Evol. Microbiol.">
        <title>Vibrio caribbeanicus sp. nov., isolated from the marine sponge Scleritoderma cyanea.</title>
        <authorList>
            <person name="Hoffmann M."/>
            <person name="Monday S.R."/>
            <person name="Allard M.W."/>
            <person name="Strain E.A."/>
            <person name="Whittaker P."/>
            <person name="Naum M."/>
            <person name="McCarthy P.J."/>
            <person name="Lopez J.V."/>
            <person name="Fischer M."/>
            <person name="Brown E.W."/>
        </authorList>
    </citation>
    <scope>NUCLEOTIDE SEQUENCE [LARGE SCALE GENOMIC DNA]</scope>
    <source>
        <strain evidence="2">DSMZ 21326</strain>
    </source>
</reference>
<protein>
    <submittedName>
        <fullName evidence="1">Uncharacterized protein</fullName>
    </submittedName>
</protein>
<dbReference type="Proteomes" id="UP000006228">
    <property type="component" value="Unassembled WGS sequence"/>
</dbReference>
<dbReference type="eggNOG" id="ENOG50323CH">
    <property type="taxonomic scope" value="Bacteria"/>
</dbReference>
<evidence type="ECO:0000313" key="2">
    <source>
        <dbReference type="Proteomes" id="UP000006228"/>
    </source>
</evidence>
<name>E8M424_PHOS4</name>
<organism evidence="1 2">
    <name type="scientific">Vibrio sinaloensis DSM 21326</name>
    <dbReference type="NCBI Taxonomy" id="945550"/>
    <lineage>
        <taxon>Bacteria</taxon>
        <taxon>Pseudomonadati</taxon>
        <taxon>Pseudomonadota</taxon>
        <taxon>Gammaproteobacteria</taxon>
        <taxon>Vibrionales</taxon>
        <taxon>Vibrionaceae</taxon>
        <taxon>Vibrio</taxon>
        <taxon>Vibrio oreintalis group</taxon>
    </lineage>
</organism>
<sequence>MAIPRDTKQSFVQKAKEKWGDKYCYESVIYLNSRTPVKITCNKHNVIFSQTPKAHFAAKRECCPLCYKEVAGTFQNQWRKSDAKQNGAIDFFRVNSLFNSLHT</sequence>
<gene>
    <name evidence="1" type="ORF">VISI1226_14178</name>
</gene>
<comment type="caution">
    <text evidence="1">The sequence shown here is derived from an EMBL/GenBank/DDBJ whole genome shotgun (WGS) entry which is preliminary data.</text>
</comment>
<dbReference type="EMBL" id="AEVT01000025">
    <property type="protein sequence ID" value="EGA71207.1"/>
    <property type="molecule type" value="Genomic_DNA"/>
</dbReference>
<evidence type="ECO:0000313" key="1">
    <source>
        <dbReference type="EMBL" id="EGA71207.1"/>
    </source>
</evidence>
<dbReference type="AlphaFoldDB" id="E8M424"/>